<dbReference type="EMBL" id="BLPF01000001">
    <property type="protein sequence ID" value="GFJ77700.1"/>
    <property type="molecule type" value="Genomic_DNA"/>
</dbReference>
<keyword evidence="2" id="KW-1185">Reference proteome</keyword>
<evidence type="ECO:0000313" key="2">
    <source>
        <dbReference type="Proteomes" id="UP000482800"/>
    </source>
</evidence>
<name>A0A6V8K2A1_9ACTN</name>
<reference evidence="1 2" key="1">
    <citation type="submission" date="2020-03" db="EMBL/GenBank/DDBJ databases">
        <title>Whole genome shotgun sequence of Phytohabitans houttuyneae NBRC 108639.</title>
        <authorList>
            <person name="Komaki H."/>
            <person name="Tamura T."/>
        </authorList>
    </citation>
    <scope>NUCLEOTIDE SEQUENCE [LARGE SCALE GENOMIC DNA]</scope>
    <source>
        <strain evidence="1 2">NBRC 108639</strain>
    </source>
</reference>
<accession>A0A6V8K2A1</accession>
<reference evidence="1 2" key="2">
    <citation type="submission" date="2020-03" db="EMBL/GenBank/DDBJ databases">
        <authorList>
            <person name="Ichikawa N."/>
            <person name="Kimura A."/>
            <person name="Kitahashi Y."/>
            <person name="Uohara A."/>
        </authorList>
    </citation>
    <scope>NUCLEOTIDE SEQUENCE [LARGE SCALE GENOMIC DNA]</scope>
    <source>
        <strain evidence="1 2">NBRC 108639</strain>
    </source>
</reference>
<dbReference type="Proteomes" id="UP000482800">
    <property type="component" value="Unassembled WGS sequence"/>
</dbReference>
<comment type="caution">
    <text evidence="1">The sequence shown here is derived from an EMBL/GenBank/DDBJ whole genome shotgun (WGS) entry which is preliminary data.</text>
</comment>
<gene>
    <name evidence="1" type="ORF">Phou_018800</name>
</gene>
<dbReference type="AlphaFoldDB" id="A0A6V8K2A1"/>
<organism evidence="1 2">
    <name type="scientific">Phytohabitans houttuyneae</name>
    <dbReference type="NCBI Taxonomy" id="1076126"/>
    <lineage>
        <taxon>Bacteria</taxon>
        <taxon>Bacillati</taxon>
        <taxon>Actinomycetota</taxon>
        <taxon>Actinomycetes</taxon>
        <taxon>Micromonosporales</taxon>
        <taxon>Micromonosporaceae</taxon>
    </lineage>
</organism>
<sequence length="304" mass="32736">MADTVEIYVKYAGPGQWLAHRVAEALDLRSYFYSGQGFVLPVDARPWIGVDSWAHLNLRLTDLGRDGDPGSSAGTAYEPYEFELSLEFRGPRWPLGRSLFDRLTRLELPMAYGDDGDIFADYLPGRGVREFSPGTSVEEDGRPLWREPALAVERSPAPGWQVGVGAVTVCETDGLLQFVPVFGTRWLCPVASTRTSVAAVDIGLSLAAALSTADRPGRDERDEVMARLAGAARLPTDEFLRRTVSFDVRTVGAEVVGTAHAAARDGAQGSIEELTGRVPVEAGPEALGALVLELVAAVRARVPA</sequence>
<evidence type="ECO:0000313" key="1">
    <source>
        <dbReference type="EMBL" id="GFJ77700.1"/>
    </source>
</evidence>
<dbReference type="RefSeq" id="WP_173055244.1">
    <property type="nucleotide sequence ID" value="NZ_BAABGO010000018.1"/>
</dbReference>
<proteinExistence type="predicted"/>
<protein>
    <submittedName>
        <fullName evidence="1">Uncharacterized protein</fullName>
    </submittedName>
</protein>